<feature type="non-terminal residue" evidence="4">
    <location>
        <position position="227"/>
    </location>
</feature>
<dbReference type="InterPro" id="IPR035986">
    <property type="entry name" value="PKD_dom_sf"/>
</dbReference>
<accession>T0ZYP4</accession>
<dbReference type="InterPro" id="IPR036116">
    <property type="entry name" value="FN3_sf"/>
</dbReference>
<dbReference type="InterPro" id="IPR007110">
    <property type="entry name" value="Ig-like_dom"/>
</dbReference>
<dbReference type="SUPFAM" id="SSF49265">
    <property type="entry name" value="Fibronectin type III"/>
    <property type="match status" value="1"/>
</dbReference>
<dbReference type="InterPro" id="IPR022409">
    <property type="entry name" value="PKD/Chitinase_dom"/>
</dbReference>
<dbReference type="SUPFAM" id="SSF49299">
    <property type="entry name" value="PKD domain"/>
    <property type="match status" value="2"/>
</dbReference>
<feature type="domain" description="Fibronectin type-III" evidence="3">
    <location>
        <begin position="1"/>
        <end position="68"/>
    </location>
</feature>
<feature type="domain" description="Ig-like" evidence="2">
    <location>
        <begin position="63"/>
        <end position="149"/>
    </location>
</feature>
<evidence type="ECO:0000259" key="2">
    <source>
        <dbReference type="PROSITE" id="PS50835"/>
    </source>
</evidence>
<dbReference type="PROSITE" id="PS50093">
    <property type="entry name" value="PKD"/>
    <property type="match status" value="1"/>
</dbReference>
<sequence length="227" mass="22527">VGFNSYTVLESINGGSFSSVDTIPSEGTTTYTANGLSASTNYQFEVQTSDNRSQSTYSNVVAPTTVAGLTVSSSSSQTSADVGQAVSFTCSAAGGTTPYSSYTWNFGDGTTGSGASVSHSYSQSGTKEATCTVQDAYGSSASSPPTTITVYTDPVATAPSATPGAVQVGATVTFSTSASGGSGGYSYSWSGLPSGCSNANAPSVTCSPTTATTYGVTVTVTDSNGYS</sequence>
<evidence type="ECO:0000259" key="3">
    <source>
        <dbReference type="PROSITE" id="PS50853"/>
    </source>
</evidence>
<dbReference type="PROSITE" id="PS50853">
    <property type="entry name" value="FN3"/>
    <property type="match status" value="1"/>
</dbReference>
<evidence type="ECO:0000313" key="4">
    <source>
        <dbReference type="EMBL" id="EQD49717.1"/>
    </source>
</evidence>
<dbReference type="InterPro" id="IPR000601">
    <property type="entry name" value="PKD_dom"/>
</dbReference>
<dbReference type="Pfam" id="PF00801">
    <property type="entry name" value="PKD"/>
    <property type="match status" value="1"/>
</dbReference>
<organism evidence="4">
    <name type="scientific">mine drainage metagenome</name>
    <dbReference type="NCBI Taxonomy" id="410659"/>
    <lineage>
        <taxon>unclassified sequences</taxon>
        <taxon>metagenomes</taxon>
        <taxon>ecological metagenomes</taxon>
    </lineage>
</organism>
<feature type="non-terminal residue" evidence="4">
    <location>
        <position position="1"/>
    </location>
</feature>
<dbReference type="SMART" id="SM00089">
    <property type="entry name" value="PKD"/>
    <property type="match status" value="2"/>
</dbReference>
<name>T0ZYP4_9ZZZZ</name>
<evidence type="ECO:0000259" key="1">
    <source>
        <dbReference type="PROSITE" id="PS50093"/>
    </source>
</evidence>
<comment type="caution">
    <text evidence="4">The sequence shown here is derived from an EMBL/GenBank/DDBJ whole genome shotgun (WGS) entry which is preliminary data.</text>
</comment>
<dbReference type="AlphaFoldDB" id="T0ZYP4"/>
<reference evidence="4" key="2">
    <citation type="journal article" date="2014" name="ISME J.">
        <title>Microbial stratification in low pH oxic and suboxic macroscopic growths along an acid mine drainage.</title>
        <authorList>
            <person name="Mendez-Garcia C."/>
            <person name="Mesa V."/>
            <person name="Sprenger R.R."/>
            <person name="Richter M."/>
            <person name="Diez M.S."/>
            <person name="Solano J."/>
            <person name="Bargiela R."/>
            <person name="Golyshina O.V."/>
            <person name="Manteca A."/>
            <person name="Ramos J.L."/>
            <person name="Gallego J.R."/>
            <person name="Llorente I."/>
            <person name="Martins Dos Santos V.A."/>
            <person name="Jensen O.N."/>
            <person name="Pelaez A.I."/>
            <person name="Sanchez J."/>
            <person name="Ferrer M."/>
        </authorList>
    </citation>
    <scope>NUCLEOTIDE SEQUENCE</scope>
</reference>
<dbReference type="PROSITE" id="PS50835">
    <property type="entry name" value="IG_LIKE"/>
    <property type="match status" value="1"/>
</dbReference>
<dbReference type="InterPro" id="IPR003961">
    <property type="entry name" value="FN3_dom"/>
</dbReference>
<feature type="domain" description="PKD" evidence="1">
    <location>
        <begin position="69"/>
        <end position="155"/>
    </location>
</feature>
<dbReference type="InterPro" id="IPR013783">
    <property type="entry name" value="Ig-like_fold"/>
</dbReference>
<dbReference type="Pfam" id="PF18911">
    <property type="entry name" value="PKD_4"/>
    <property type="match status" value="1"/>
</dbReference>
<reference evidence="4" key="1">
    <citation type="submission" date="2013-08" db="EMBL/GenBank/DDBJ databases">
        <authorList>
            <person name="Mendez C."/>
            <person name="Richter M."/>
            <person name="Ferrer M."/>
            <person name="Sanchez J."/>
        </authorList>
    </citation>
    <scope>NUCLEOTIDE SEQUENCE</scope>
</reference>
<dbReference type="CDD" id="cd00146">
    <property type="entry name" value="PKD"/>
    <property type="match status" value="1"/>
</dbReference>
<dbReference type="EMBL" id="AUZY01007468">
    <property type="protein sequence ID" value="EQD49717.1"/>
    <property type="molecule type" value="Genomic_DNA"/>
</dbReference>
<gene>
    <name evidence="4" type="ORF">B1B_11488</name>
</gene>
<proteinExistence type="predicted"/>
<dbReference type="Gene3D" id="2.60.40.10">
    <property type="entry name" value="Immunoglobulins"/>
    <property type="match status" value="3"/>
</dbReference>
<protein>
    <submittedName>
        <fullName evidence="4">Cell surface protein</fullName>
    </submittedName>
</protein>